<dbReference type="GO" id="GO:0071713">
    <property type="term" value="F:para-aminobenzoyl-glutamate hydrolase activity"/>
    <property type="evidence" value="ECO:0007669"/>
    <property type="project" value="TreeGrafter"/>
</dbReference>
<comment type="caution">
    <text evidence="3">The sequence shown here is derived from an EMBL/GenBank/DDBJ whole genome shotgun (WGS) entry which is preliminary data.</text>
</comment>
<evidence type="ECO:0000313" key="4">
    <source>
        <dbReference type="Proteomes" id="UP000284178"/>
    </source>
</evidence>
<evidence type="ECO:0000256" key="1">
    <source>
        <dbReference type="PIRNR" id="PIRNR037226"/>
    </source>
</evidence>
<dbReference type="PANTHER" id="PTHR30575:SF0">
    <property type="entry name" value="XAA-ARG DIPEPTIDASE"/>
    <property type="match status" value="1"/>
</dbReference>
<dbReference type="AlphaFoldDB" id="A0A412FP47"/>
<dbReference type="PANTHER" id="PTHR30575">
    <property type="entry name" value="PEPTIDASE M20"/>
    <property type="match status" value="1"/>
</dbReference>
<dbReference type="Proteomes" id="UP000284178">
    <property type="component" value="Unassembled WGS sequence"/>
</dbReference>
<dbReference type="RefSeq" id="WP_117895831.1">
    <property type="nucleotide sequence ID" value="NZ_CABJCV010000022.1"/>
</dbReference>
<proteinExistence type="inferred from homology"/>
<organism evidence="3 4">
    <name type="scientific">Holdemania filiformis</name>
    <dbReference type="NCBI Taxonomy" id="61171"/>
    <lineage>
        <taxon>Bacteria</taxon>
        <taxon>Bacillati</taxon>
        <taxon>Bacillota</taxon>
        <taxon>Erysipelotrichia</taxon>
        <taxon>Erysipelotrichales</taxon>
        <taxon>Erysipelotrichaceae</taxon>
        <taxon>Holdemania</taxon>
    </lineage>
</organism>
<dbReference type="SUPFAM" id="SSF53187">
    <property type="entry name" value="Zn-dependent exopeptidases"/>
    <property type="match status" value="1"/>
</dbReference>
<dbReference type="SUPFAM" id="SSF55031">
    <property type="entry name" value="Bacterial exopeptidase dimerisation domain"/>
    <property type="match status" value="1"/>
</dbReference>
<dbReference type="NCBIfam" id="TIGR01891">
    <property type="entry name" value="amidohydrolases"/>
    <property type="match status" value="1"/>
</dbReference>
<dbReference type="GeneID" id="83016596"/>
<dbReference type="InterPro" id="IPR017439">
    <property type="entry name" value="Amidohydrolase"/>
</dbReference>
<evidence type="ECO:0000259" key="2">
    <source>
        <dbReference type="Pfam" id="PF07687"/>
    </source>
</evidence>
<dbReference type="PIRSF" id="PIRSF037226">
    <property type="entry name" value="Amidohydrolase_ACY1L2_prd"/>
    <property type="match status" value="1"/>
</dbReference>
<dbReference type="EMBL" id="QRUP01000022">
    <property type="protein sequence ID" value="RGR69903.1"/>
    <property type="molecule type" value="Genomic_DNA"/>
</dbReference>
<dbReference type="InterPro" id="IPR002933">
    <property type="entry name" value="Peptidase_M20"/>
</dbReference>
<comment type="similarity">
    <text evidence="1">Belongs to the peptidase M20A family.</text>
</comment>
<dbReference type="FunFam" id="3.30.70.360:FF:000004">
    <property type="entry name" value="Peptidase M20 domain-containing protein 2"/>
    <property type="match status" value="1"/>
</dbReference>
<dbReference type="Gene3D" id="3.40.630.10">
    <property type="entry name" value="Zn peptidases"/>
    <property type="match status" value="1"/>
</dbReference>
<reference evidence="3 4" key="1">
    <citation type="submission" date="2018-08" db="EMBL/GenBank/DDBJ databases">
        <title>A genome reference for cultivated species of the human gut microbiota.</title>
        <authorList>
            <person name="Zou Y."/>
            <person name="Xue W."/>
            <person name="Luo G."/>
        </authorList>
    </citation>
    <scope>NUCLEOTIDE SEQUENCE [LARGE SCALE GENOMIC DNA]</scope>
    <source>
        <strain evidence="3 4">AF24-29</strain>
    </source>
</reference>
<feature type="domain" description="Peptidase M20 dimerisation" evidence="2">
    <location>
        <begin position="181"/>
        <end position="270"/>
    </location>
</feature>
<name>A0A412FP47_9FIRM</name>
<dbReference type="InterPro" id="IPR036264">
    <property type="entry name" value="Bact_exopeptidase_dim_dom"/>
</dbReference>
<dbReference type="Pfam" id="PF07687">
    <property type="entry name" value="M20_dimer"/>
    <property type="match status" value="1"/>
</dbReference>
<dbReference type="GO" id="GO:0005737">
    <property type="term" value="C:cytoplasm"/>
    <property type="evidence" value="ECO:0007669"/>
    <property type="project" value="TreeGrafter"/>
</dbReference>
<evidence type="ECO:0000313" key="3">
    <source>
        <dbReference type="EMBL" id="RGR69903.1"/>
    </source>
</evidence>
<gene>
    <name evidence="3" type="ORF">DWY25_14430</name>
</gene>
<protein>
    <recommendedName>
        <fullName evidence="1">Peptidase M20 domain-containing protein 2</fullName>
    </recommendedName>
</protein>
<dbReference type="InterPro" id="IPR017144">
    <property type="entry name" value="Xaa-Arg_dipeptidase"/>
</dbReference>
<dbReference type="GO" id="GO:0046657">
    <property type="term" value="P:folic acid catabolic process"/>
    <property type="evidence" value="ECO:0007669"/>
    <property type="project" value="TreeGrafter"/>
</dbReference>
<dbReference type="Gene3D" id="3.30.70.360">
    <property type="match status" value="1"/>
</dbReference>
<dbReference type="Pfam" id="PF01546">
    <property type="entry name" value="Peptidase_M20"/>
    <property type="match status" value="1"/>
</dbReference>
<keyword evidence="4" id="KW-1185">Reference proteome</keyword>
<accession>A0A412FP47</accession>
<dbReference type="InterPro" id="IPR011650">
    <property type="entry name" value="Peptidase_M20_dimer"/>
</dbReference>
<dbReference type="InterPro" id="IPR052030">
    <property type="entry name" value="Peptidase_M20/M20A_hydrolases"/>
</dbReference>
<dbReference type="CDD" id="cd05672">
    <property type="entry name" value="M20_ACY1L2-like"/>
    <property type="match status" value="1"/>
</dbReference>
<dbReference type="GO" id="GO:0016805">
    <property type="term" value="F:dipeptidase activity"/>
    <property type="evidence" value="ECO:0007669"/>
    <property type="project" value="InterPro"/>
</dbReference>
<sequence length="392" mass="42498">MEKNLETLREALFAREAEMAEQFERVRDEIYAHPELGCDEVWSSQYLCEKMRGYGFAVTQPYGGLATAFRAELNCGDGPKIAFLAEYDALPGYGPEHNQNAHACGHNWIAASTLGAAALLAQFSKEFSGTIVLIGTPAEETLGGKCDLVDAGCFDDIDAAFQMHLGAENNIHVVSLAMDSLQFDFTGKAAHAAAYPHLGINALDAVQLTFAGINALRQHMQSDARVHGIVTNGGAAANIVPESASCQFYIRAKSRAYLEELTQRIINCAKGAALMTGASLAYHNFENSYDDLVYSEPLRKLLKENLEALGVTRFVPQSNEASGSTDIGNVSHVCPTVYCEIETDACPPVYAHNEDFLDYVHGHAADHSLHTAIKAMAFSALQVFLNPELLKG</sequence>